<keyword evidence="1" id="KW-1133">Transmembrane helix</keyword>
<organism evidence="2 3">
    <name type="scientific">Rhodovibrio sodomensis</name>
    <dbReference type="NCBI Taxonomy" id="1088"/>
    <lineage>
        <taxon>Bacteria</taxon>
        <taxon>Pseudomonadati</taxon>
        <taxon>Pseudomonadota</taxon>
        <taxon>Alphaproteobacteria</taxon>
        <taxon>Rhodospirillales</taxon>
        <taxon>Rhodovibrionaceae</taxon>
        <taxon>Rhodovibrio</taxon>
    </lineage>
</organism>
<protein>
    <submittedName>
        <fullName evidence="2">Beta-carotene 15,15'-monooxygenase</fullName>
    </submittedName>
</protein>
<feature type="transmembrane region" description="Helical" evidence="1">
    <location>
        <begin position="12"/>
        <end position="33"/>
    </location>
</feature>
<feature type="transmembrane region" description="Helical" evidence="1">
    <location>
        <begin position="85"/>
        <end position="101"/>
    </location>
</feature>
<evidence type="ECO:0000256" key="1">
    <source>
        <dbReference type="SAM" id="Phobius"/>
    </source>
</evidence>
<feature type="transmembrane region" description="Helical" evidence="1">
    <location>
        <begin position="133"/>
        <end position="157"/>
    </location>
</feature>
<reference evidence="2 3" key="1">
    <citation type="journal article" date="2020" name="Microorganisms">
        <title>Osmotic Adaptation and Compatible Solute Biosynthesis of Phototrophic Bacteria as Revealed from Genome Analyses.</title>
        <authorList>
            <person name="Imhoff J.F."/>
            <person name="Rahn T."/>
            <person name="Kunzel S."/>
            <person name="Keller A."/>
            <person name="Neulinger S.C."/>
        </authorList>
    </citation>
    <scope>NUCLEOTIDE SEQUENCE [LARGE SCALE GENOMIC DNA]</scope>
    <source>
        <strain evidence="2 3">DSM 9895</strain>
    </source>
</reference>
<evidence type="ECO:0000313" key="2">
    <source>
        <dbReference type="EMBL" id="MBK1669349.1"/>
    </source>
</evidence>
<feature type="transmembrane region" description="Helical" evidence="1">
    <location>
        <begin position="163"/>
        <end position="184"/>
    </location>
</feature>
<proteinExistence type="predicted"/>
<sequence>MAETPATSRQRQIEGTAFLAAFCACVPLANWLIGNVGTACVPNGPCLIPVAPGLLGDPIMAPSGVLMIGIALVMRDMVQRRLGKLWTLLAIAVGAGLSGLVSPGALVVASTAAFLFSELADFAVYTPLQRRRLVLAVFLSGLVGLTIDSLVFLHLAFGSLDHFWGQVLGKLWMTLLALPCVVLLRKRDRRIGLAPA</sequence>
<dbReference type="RefSeq" id="WP_200341682.1">
    <property type="nucleotide sequence ID" value="NZ_NRRL01000046.1"/>
</dbReference>
<keyword evidence="1" id="KW-0812">Transmembrane</keyword>
<keyword evidence="3" id="KW-1185">Reference proteome</keyword>
<dbReference type="InterPro" id="IPR003744">
    <property type="entry name" value="YhhQ"/>
</dbReference>
<evidence type="ECO:0000313" key="3">
    <source>
        <dbReference type="Proteomes" id="UP001296873"/>
    </source>
</evidence>
<gene>
    <name evidence="2" type="ORF">CKO28_15025</name>
</gene>
<keyword evidence="1" id="KW-0472">Membrane</keyword>
<dbReference type="Pfam" id="PF02592">
    <property type="entry name" value="Vut_1"/>
    <property type="match status" value="1"/>
</dbReference>
<dbReference type="Proteomes" id="UP001296873">
    <property type="component" value="Unassembled WGS sequence"/>
</dbReference>
<comment type="caution">
    <text evidence="2">The sequence shown here is derived from an EMBL/GenBank/DDBJ whole genome shotgun (WGS) entry which is preliminary data.</text>
</comment>
<feature type="transmembrane region" description="Helical" evidence="1">
    <location>
        <begin position="53"/>
        <end position="73"/>
    </location>
</feature>
<accession>A0ABS1DHL8</accession>
<feature type="transmembrane region" description="Helical" evidence="1">
    <location>
        <begin position="107"/>
        <end position="126"/>
    </location>
</feature>
<name>A0ABS1DHL8_9PROT</name>
<dbReference type="EMBL" id="NRRL01000046">
    <property type="protein sequence ID" value="MBK1669349.1"/>
    <property type="molecule type" value="Genomic_DNA"/>
</dbReference>